<dbReference type="HOGENOM" id="CLU_3433130_0_0_1"/>
<name>T0JXU2_COLGC</name>
<sequence length="16" mass="1717">MGVGVRVIDSLLTKQT</sequence>
<evidence type="ECO:0000313" key="1">
    <source>
        <dbReference type="EMBL" id="EQB48002.1"/>
    </source>
</evidence>
<dbReference type="AlphaFoldDB" id="T0JXU2"/>
<dbReference type="EMBL" id="AMYD01002762">
    <property type="protein sequence ID" value="EQB48002.1"/>
    <property type="molecule type" value="Genomic_DNA"/>
</dbReference>
<protein>
    <submittedName>
        <fullName evidence="1">Uncharacterized protein</fullName>
    </submittedName>
</protein>
<comment type="caution">
    <text evidence="1">The sequence shown here is derived from an EMBL/GenBank/DDBJ whole genome shotgun (WGS) entry which is preliminary data.</text>
</comment>
<organism evidence="1 2">
    <name type="scientific">Colletotrichum gloeosporioides (strain Cg-14)</name>
    <name type="common">Anthracnose fungus</name>
    <name type="synonym">Glomerella cingulata</name>
    <dbReference type="NCBI Taxonomy" id="1237896"/>
    <lineage>
        <taxon>Eukaryota</taxon>
        <taxon>Fungi</taxon>
        <taxon>Dikarya</taxon>
        <taxon>Ascomycota</taxon>
        <taxon>Pezizomycotina</taxon>
        <taxon>Sordariomycetes</taxon>
        <taxon>Hypocreomycetidae</taxon>
        <taxon>Glomerellales</taxon>
        <taxon>Glomerellaceae</taxon>
        <taxon>Colletotrichum</taxon>
        <taxon>Colletotrichum gloeosporioides species complex</taxon>
    </lineage>
</organism>
<accession>T0JXU2</accession>
<evidence type="ECO:0000313" key="2">
    <source>
        <dbReference type="Proteomes" id="UP000015530"/>
    </source>
</evidence>
<dbReference type="Proteomes" id="UP000015530">
    <property type="component" value="Unassembled WGS sequence"/>
</dbReference>
<gene>
    <name evidence="1" type="ORF">CGLO_12801</name>
</gene>
<proteinExistence type="predicted"/>
<reference evidence="2" key="1">
    <citation type="journal article" date="2013" name="Mol. Plant Microbe Interact.">
        <title>Global aspects of pacC regulation of pathogenicity genes in Colletotrichum gloeosporioides as revealed by transcriptome analysis.</title>
        <authorList>
            <person name="Alkan N."/>
            <person name="Meng X."/>
            <person name="Friedlander G."/>
            <person name="Reuveni E."/>
            <person name="Sukno S."/>
            <person name="Sherman A."/>
            <person name="Thon M."/>
            <person name="Fluhr R."/>
            <person name="Prusky D."/>
        </authorList>
    </citation>
    <scope>NUCLEOTIDE SEQUENCE [LARGE SCALE GENOMIC DNA]</scope>
    <source>
        <strain evidence="2">Cg-14</strain>
    </source>
</reference>